<dbReference type="EMBL" id="BFAD01000005">
    <property type="protein sequence ID" value="GBE83038.1"/>
    <property type="molecule type" value="Genomic_DNA"/>
</dbReference>
<accession>A0A401GLI3</accession>
<feature type="compositionally biased region" description="Basic and acidic residues" evidence="1">
    <location>
        <begin position="962"/>
        <end position="980"/>
    </location>
</feature>
<keyword evidence="2" id="KW-1133">Transmembrane helix</keyword>
<keyword evidence="2" id="KW-0812">Transmembrane</keyword>
<feature type="region of interest" description="Disordered" evidence="1">
    <location>
        <begin position="596"/>
        <end position="697"/>
    </location>
</feature>
<feature type="compositionally biased region" description="Low complexity" evidence="1">
    <location>
        <begin position="622"/>
        <end position="641"/>
    </location>
</feature>
<sequence length="980" mass="104084">MLVIPLLLAATLALYGSFSTTLFATLRTNMREQLYGPLLSSIKLATGLIITPLSTLISPHSLPSSPMHGRTEHLSITTDLIVRPVTDLVALYSPISTSKAPLQVPLRTGDLHVTIFDIYCRFPWAAIGATILVASLLVAAALFMIVQLEKLSIFKTDRAPHTENNSFPIVVSYDFTNLSVSSMPSSFGSELFGFRGHRLELEAPVTAGDPPHDLPLCTATELDEPVNGVTNHVLPESQVISTSPTNLEGIHSVSEHVDKCTQTACDDDESDRFLYPGSMEDISNKLLRAINRNLPPGRRNADILTLLSESLCAISTGHTAAPIATNTDNFRKKVLRRIFIPIGDRLMLPSMTAGKTTAPIATEVVNTNFHPSHLHETTPVTSDISSSVMIGETTAPIIAEVVNTNIHRSRVIEEATLILGSACSLTAGDTTAPLVTENLNPVILPSQVLRETAPIDNDSLSSATAGCTTAPIITKAVGTHTHSNQVLGESGPLGGNYLSSAIGRDTTARNFGLGDIPGLTPIIPESTQIIPESTQIIPESTRIVPELTQIIPELTQTIPESTQIISLELPSEGLAASRWAPGNCVRNGVSESTPLKVRAGARKYRGSGGSYQRRRQAVRPKAQAGPSAPASAALAQPSGSPDPMHPHKRPRGPGGDRTPTSDPHTDAHVGPGASTSASPPAAPPTFQKPSNSGGDCNWAEIAHLEGHTDQEVLASSSSKSCLPNSIHGFMPAVDREVGRFASRWVAHDHSPSEGEGRDGSRHYRGNGSGRGPRRGRRDKYGKYNGARGREDGNGGGQGEGWGTNGGGAIAVNNDFVHPSRQDVTSVVSASGHIDAPYVIYSTLDPKGRTGNGSSSAVTPSDVTHGSTNYDTNNVQDETTPPRAVVSPPSELHLEGPGDPMQSPGGDENGNSGYEGGHELNDRRDEEHQSEHDICEGGHEHGEGSSEWVVGGMVRRWSIDGGDLARSDRPLGRSPDRRNTA</sequence>
<dbReference type="RefSeq" id="XP_027613951.1">
    <property type="nucleotide sequence ID" value="XM_027758150.1"/>
</dbReference>
<feature type="compositionally biased region" description="Gly residues" evidence="1">
    <location>
        <begin position="793"/>
        <end position="805"/>
    </location>
</feature>
<keyword evidence="2" id="KW-0472">Membrane</keyword>
<dbReference type="AlphaFoldDB" id="A0A401GLI3"/>
<feature type="compositionally biased region" description="Low complexity" evidence="1">
    <location>
        <begin position="670"/>
        <end position="679"/>
    </location>
</feature>
<proteinExistence type="predicted"/>
<feature type="compositionally biased region" description="Basic and acidic residues" evidence="1">
    <location>
        <begin position="748"/>
        <end position="761"/>
    </location>
</feature>
<organism evidence="3 4">
    <name type="scientific">Sparassis crispa</name>
    <dbReference type="NCBI Taxonomy" id="139825"/>
    <lineage>
        <taxon>Eukaryota</taxon>
        <taxon>Fungi</taxon>
        <taxon>Dikarya</taxon>
        <taxon>Basidiomycota</taxon>
        <taxon>Agaricomycotina</taxon>
        <taxon>Agaricomycetes</taxon>
        <taxon>Polyporales</taxon>
        <taxon>Sparassidaceae</taxon>
        <taxon>Sparassis</taxon>
    </lineage>
</organism>
<feature type="transmembrane region" description="Helical" evidence="2">
    <location>
        <begin position="124"/>
        <end position="146"/>
    </location>
</feature>
<dbReference type="InParanoid" id="A0A401GLI3"/>
<feature type="region of interest" description="Disordered" evidence="1">
    <location>
        <begin position="846"/>
        <end position="980"/>
    </location>
</feature>
<feature type="region of interest" description="Disordered" evidence="1">
    <location>
        <begin position="748"/>
        <end position="805"/>
    </location>
</feature>
<name>A0A401GLI3_9APHY</name>
<keyword evidence="4" id="KW-1185">Reference proteome</keyword>
<reference evidence="3 4" key="1">
    <citation type="journal article" date="2018" name="Sci. Rep.">
        <title>Genome sequence of the cauliflower mushroom Sparassis crispa (Hanabiratake) and its association with beneficial usage.</title>
        <authorList>
            <person name="Kiyama R."/>
            <person name="Furutani Y."/>
            <person name="Kawaguchi K."/>
            <person name="Nakanishi T."/>
        </authorList>
    </citation>
    <scope>NUCLEOTIDE SEQUENCE [LARGE SCALE GENOMIC DNA]</scope>
</reference>
<comment type="caution">
    <text evidence="3">The sequence shown here is derived from an EMBL/GenBank/DDBJ whole genome shotgun (WGS) entry which is preliminary data.</text>
</comment>
<feature type="compositionally biased region" description="Basic and acidic residues" evidence="1">
    <location>
        <begin position="915"/>
        <end position="943"/>
    </location>
</feature>
<dbReference type="GeneID" id="38779955"/>
<dbReference type="OrthoDB" id="10688479at2759"/>
<gene>
    <name evidence="3" type="ORF">SCP_0500810</name>
</gene>
<feature type="compositionally biased region" description="Polar residues" evidence="1">
    <location>
        <begin position="851"/>
        <end position="878"/>
    </location>
</feature>
<evidence type="ECO:0000256" key="2">
    <source>
        <dbReference type="SAM" id="Phobius"/>
    </source>
</evidence>
<protein>
    <submittedName>
        <fullName evidence="3">Uncharacterized protein</fullName>
    </submittedName>
</protein>
<evidence type="ECO:0000256" key="1">
    <source>
        <dbReference type="SAM" id="MobiDB-lite"/>
    </source>
</evidence>
<dbReference type="Proteomes" id="UP000287166">
    <property type="component" value="Unassembled WGS sequence"/>
</dbReference>
<evidence type="ECO:0000313" key="3">
    <source>
        <dbReference type="EMBL" id="GBE83038.1"/>
    </source>
</evidence>
<evidence type="ECO:0000313" key="4">
    <source>
        <dbReference type="Proteomes" id="UP000287166"/>
    </source>
</evidence>